<dbReference type="Pfam" id="PF00701">
    <property type="entry name" value="DHDPS"/>
    <property type="match status" value="1"/>
</dbReference>
<protein>
    <submittedName>
        <fullName evidence="4">Dihydrodipicolinate synthase family protein</fullName>
        <ecNumber evidence="4">4.1.3.3</ecNumber>
        <ecNumber evidence="4">4.2.1.41</ecNumber>
        <ecNumber evidence="4">4.3.3.7</ecNumber>
    </submittedName>
</protein>
<dbReference type="CDD" id="cd00408">
    <property type="entry name" value="DHDPS-like"/>
    <property type="match status" value="1"/>
</dbReference>
<dbReference type="SUPFAM" id="SSF51569">
    <property type="entry name" value="Aldolase"/>
    <property type="match status" value="1"/>
</dbReference>
<dbReference type="EC" id="4.1.3.3" evidence="4"/>
<dbReference type="EMBL" id="JBDXSU010000007">
    <property type="protein sequence ID" value="MFB5190709.1"/>
    <property type="molecule type" value="Genomic_DNA"/>
</dbReference>
<sequence>MNTPWLKGIIATAITPFDDREEVDEAAFVEQVRYMLAAGVDGISVGGSTGEGAILTDEELSRLCALAVTETNGKVPVVAGIIRNCTRDALRTARAVATTGVKALMITPVHYHVLAPGDEGNFEFYQKIGGEIGLPIIIYNVVPHNVISPEFLTRLADIPEVVAIKQSGGDIHKLAEMVQKCGDRIIVMSAVDDLLFPTYMIGAEGSIVAPSAIIPELIVEQWQAYLRKDYQTAEALHQRILPVVQAISGVNFPAKIKEAIRQLGRSSGLPRSPGMEPTQSEKDKIRNALVAAGVLESSCVSSALK</sequence>
<dbReference type="InterPro" id="IPR013785">
    <property type="entry name" value="Aldolase_TIM"/>
</dbReference>
<comment type="caution">
    <text evidence="4">The sequence shown here is derived from an EMBL/GenBank/DDBJ whole genome shotgun (WGS) entry which is preliminary data.</text>
</comment>
<dbReference type="GO" id="GO:0008747">
    <property type="term" value="F:N-acetylneuraminate lyase activity"/>
    <property type="evidence" value="ECO:0007669"/>
    <property type="project" value="UniProtKB-EC"/>
</dbReference>
<evidence type="ECO:0000256" key="1">
    <source>
        <dbReference type="ARBA" id="ARBA00007592"/>
    </source>
</evidence>
<keyword evidence="2 3" id="KW-0456">Lyase</keyword>
<dbReference type="RefSeq" id="WP_275474517.1">
    <property type="nucleotide sequence ID" value="NZ_CP162940.1"/>
</dbReference>
<dbReference type="SMART" id="SM01130">
    <property type="entry name" value="DHDPS"/>
    <property type="match status" value="1"/>
</dbReference>
<dbReference type="Gene3D" id="3.20.20.70">
    <property type="entry name" value="Aldolase class I"/>
    <property type="match status" value="1"/>
</dbReference>
<keyword evidence="5" id="KW-1185">Reference proteome</keyword>
<dbReference type="PIRSF" id="PIRSF001365">
    <property type="entry name" value="DHDPS"/>
    <property type="match status" value="1"/>
</dbReference>
<evidence type="ECO:0000313" key="4">
    <source>
        <dbReference type="EMBL" id="MFB5190709.1"/>
    </source>
</evidence>
<reference evidence="4 5" key="1">
    <citation type="journal article" date="2024" name="Int. J. Mol. Sci.">
        <title>Exploration of Alicyclobacillus spp. Genome in Search of Antibiotic Resistance.</title>
        <authorList>
            <person name="Bucka-Kolendo J."/>
            <person name="Kiousi D.E."/>
            <person name="Dekowska A."/>
            <person name="Mikolajczuk-Szczyrba A."/>
            <person name="Karadedos D.M."/>
            <person name="Michael P."/>
            <person name="Galanis A."/>
            <person name="Sokolowska B."/>
        </authorList>
    </citation>
    <scope>NUCLEOTIDE SEQUENCE [LARGE SCALE GENOMIC DNA]</scope>
    <source>
        <strain evidence="4 5">KKP 3000</strain>
    </source>
</reference>
<dbReference type="EC" id="4.3.3.7" evidence="4"/>
<proteinExistence type="inferred from homology"/>
<dbReference type="PANTHER" id="PTHR12128">
    <property type="entry name" value="DIHYDRODIPICOLINATE SYNTHASE"/>
    <property type="match status" value="1"/>
</dbReference>
<dbReference type="GO" id="GO:0008840">
    <property type="term" value="F:4-hydroxy-tetrahydrodipicolinate synthase activity"/>
    <property type="evidence" value="ECO:0007669"/>
    <property type="project" value="UniProtKB-EC"/>
</dbReference>
<dbReference type="InterPro" id="IPR002220">
    <property type="entry name" value="DapA-like"/>
</dbReference>
<evidence type="ECO:0000256" key="3">
    <source>
        <dbReference type="PIRNR" id="PIRNR001365"/>
    </source>
</evidence>
<organism evidence="4 5">
    <name type="scientific">Alicyclobacillus fastidiosus</name>
    <dbReference type="NCBI Taxonomy" id="392011"/>
    <lineage>
        <taxon>Bacteria</taxon>
        <taxon>Bacillati</taxon>
        <taxon>Bacillota</taxon>
        <taxon>Bacilli</taxon>
        <taxon>Bacillales</taxon>
        <taxon>Alicyclobacillaceae</taxon>
        <taxon>Alicyclobacillus</taxon>
    </lineage>
</organism>
<dbReference type="Proteomes" id="UP001579974">
    <property type="component" value="Unassembled WGS sequence"/>
</dbReference>
<evidence type="ECO:0000256" key="2">
    <source>
        <dbReference type="ARBA" id="ARBA00023239"/>
    </source>
</evidence>
<name>A0ABV5AEP5_9BACL</name>
<gene>
    <name evidence="4" type="ORF">KKP3000_004194</name>
</gene>
<comment type="similarity">
    <text evidence="1 3">Belongs to the DapA family.</text>
</comment>
<accession>A0ABV5AEP5</accession>
<dbReference type="PRINTS" id="PR00146">
    <property type="entry name" value="DHPICSNTHASE"/>
</dbReference>
<dbReference type="PANTHER" id="PTHR12128:SF66">
    <property type="entry name" value="4-HYDROXY-2-OXOGLUTARATE ALDOLASE, MITOCHONDRIAL"/>
    <property type="match status" value="1"/>
</dbReference>
<dbReference type="GO" id="GO:0047448">
    <property type="term" value="F:5-dehydro-4-deoxyglucarate dehydratase activity"/>
    <property type="evidence" value="ECO:0007669"/>
    <property type="project" value="UniProtKB-EC"/>
</dbReference>
<dbReference type="EC" id="4.2.1.41" evidence="4"/>
<evidence type="ECO:0000313" key="5">
    <source>
        <dbReference type="Proteomes" id="UP001579974"/>
    </source>
</evidence>